<evidence type="ECO:0000256" key="1">
    <source>
        <dbReference type="SAM" id="MobiDB-lite"/>
    </source>
</evidence>
<comment type="caution">
    <text evidence="2">The sequence shown here is derived from an EMBL/GenBank/DDBJ whole genome shotgun (WGS) entry which is preliminary data.</text>
</comment>
<organism evidence="2 3">
    <name type="scientific">Vanilla planifolia</name>
    <name type="common">Vanilla</name>
    <dbReference type="NCBI Taxonomy" id="51239"/>
    <lineage>
        <taxon>Eukaryota</taxon>
        <taxon>Viridiplantae</taxon>
        <taxon>Streptophyta</taxon>
        <taxon>Embryophyta</taxon>
        <taxon>Tracheophyta</taxon>
        <taxon>Spermatophyta</taxon>
        <taxon>Magnoliopsida</taxon>
        <taxon>Liliopsida</taxon>
        <taxon>Asparagales</taxon>
        <taxon>Orchidaceae</taxon>
        <taxon>Vanilloideae</taxon>
        <taxon>Vanilleae</taxon>
        <taxon>Vanilla</taxon>
    </lineage>
</organism>
<dbReference type="Proteomes" id="UP000639772">
    <property type="component" value="Unassembled WGS sequence"/>
</dbReference>
<sequence length="108" mass="11370">MGCFQSKELMEARNLPQRGKVKKTICKNVISFMTSGSECFDGDGGGSSHSGGDIRGGRFHNGGDNGGGRFQMTATTVAEGLRNDGDNGGGFDRDGKEAFYAYKLGAGY</sequence>
<feature type="compositionally biased region" description="Gly residues" evidence="1">
    <location>
        <begin position="59"/>
        <end position="69"/>
    </location>
</feature>
<name>A0A835U759_VANPL</name>
<gene>
    <name evidence="2" type="ORF">HPP92_026811</name>
</gene>
<accession>A0A835U759</accession>
<reference evidence="2 3" key="1">
    <citation type="journal article" date="2020" name="Nat. Food">
        <title>A phased Vanilla planifolia genome enables genetic improvement of flavour and production.</title>
        <authorList>
            <person name="Hasing T."/>
            <person name="Tang H."/>
            <person name="Brym M."/>
            <person name="Khazi F."/>
            <person name="Huang T."/>
            <person name="Chambers A.H."/>
        </authorList>
    </citation>
    <scope>NUCLEOTIDE SEQUENCE [LARGE SCALE GENOMIC DNA]</scope>
    <source>
        <tissue evidence="2">Leaf</tissue>
    </source>
</reference>
<evidence type="ECO:0000313" key="2">
    <source>
        <dbReference type="EMBL" id="KAG0450400.1"/>
    </source>
</evidence>
<proteinExistence type="predicted"/>
<evidence type="ECO:0000313" key="3">
    <source>
        <dbReference type="Proteomes" id="UP000639772"/>
    </source>
</evidence>
<protein>
    <submittedName>
        <fullName evidence="2">Uncharacterized protein</fullName>
    </submittedName>
</protein>
<dbReference type="EMBL" id="JADCNM010000128">
    <property type="protein sequence ID" value="KAG0450400.1"/>
    <property type="molecule type" value="Genomic_DNA"/>
</dbReference>
<dbReference type="AlphaFoldDB" id="A0A835U759"/>
<feature type="region of interest" description="Disordered" evidence="1">
    <location>
        <begin position="41"/>
        <end position="75"/>
    </location>
</feature>